<dbReference type="CDD" id="cd00009">
    <property type="entry name" value="AAA"/>
    <property type="match status" value="1"/>
</dbReference>
<dbReference type="EMBL" id="DWUP01000049">
    <property type="protein sequence ID" value="HJD52574.1"/>
    <property type="molecule type" value="Genomic_DNA"/>
</dbReference>
<comment type="caution">
    <text evidence="9">The sequence shown here is derived from an EMBL/GenBank/DDBJ whole genome shotgun (WGS) entry which is preliminary data.</text>
</comment>
<dbReference type="PRINTS" id="PR00300">
    <property type="entry name" value="CLPPROTEASEA"/>
</dbReference>
<dbReference type="GO" id="GO:0008233">
    <property type="term" value="F:peptidase activity"/>
    <property type="evidence" value="ECO:0007669"/>
    <property type="project" value="UniProtKB-KW"/>
</dbReference>
<dbReference type="InterPro" id="IPR036628">
    <property type="entry name" value="Clp_N_dom_sf"/>
</dbReference>
<dbReference type="SUPFAM" id="SSF81923">
    <property type="entry name" value="Double Clp-N motif"/>
    <property type="match status" value="1"/>
</dbReference>
<organism evidence="9 10">
    <name type="scientific">Candidatus Avibacteroides avistercoris</name>
    <dbReference type="NCBI Taxonomy" id="2840690"/>
    <lineage>
        <taxon>Bacteria</taxon>
        <taxon>Pseudomonadati</taxon>
        <taxon>Bacteroidota</taxon>
        <taxon>Bacteroidia</taxon>
        <taxon>Bacteroidales</taxon>
        <taxon>Bacteroidaceae</taxon>
        <taxon>Bacteroidaceae incertae sedis</taxon>
        <taxon>Candidatus Avibacteroides</taxon>
    </lineage>
</organism>
<dbReference type="SUPFAM" id="SSF52540">
    <property type="entry name" value="P-loop containing nucleoside triphosphate hydrolases"/>
    <property type="match status" value="2"/>
</dbReference>
<dbReference type="PANTHER" id="PTHR11638">
    <property type="entry name" value="ATP-DEPENDENT CLP PROTEASE"/>
    <property type="match status" value="1"/>
</dbReference>
<keyword evidence="4" id="KW-0143">Chaperone</keyword>
<dbReference type="InterPro" id="IPR001943">
    <property type="entry name" value="UVR_dom"/>
</dbReference>
<dbReference type="SMART" id="SM01086">
    <property type="entry name" value="ClpB_D2-small"/>
    <property type="match status" value="1"/>
</dbReference>
<dbReference type="Proteomes" id="UP000787625">
    <property type="component" value="Unassembled WGS sequence"/>
</dbReference>
<dbReference type="Pfam" id="PF10431">
    <property type="entry name" value="ClpB_D2-small"/>
    <property type="match status" value="1"/>
</dbReference>
<dbReference type="CDD" id="cd19499">
    <property type="entry name" value="RecA-like_ClpB_Hsp104-like"/>
    <property type="match status" value="1"/>
</dbReference>
<dbReference type="Pfam" id="PF07724">
    <property type="entry name" value="AAA_2"/>
    <property type="match status" value="1"/>
</dbReference>
<evidence type="ECO:0000256" key="1">
    <source>
        <dbReference type="ARBA" id="ARBA00022737"/>
    </source>
</evidence>
<reference evidence="9" key="1">
    <citation type="journal article" date="2021" name="PeerJ">
        <title>Extensive microbial diversity within the chicken gut microbiome revealed by metagenomics and culture.</title>
        <authorList>
            <person name="Gilroy R."/>
            <person name="Ravi A."/>
            <person name="Getino M."/>
            <person name="Pursley I."/>
            <person name="Horton D.L."/>
            <person name="Alikhan N.F."/>
            <person name="Baker D."/>
            <person name="Gharbi K."/>
            <person name="Hall N."/>
            <person name="Watson M."/>
            <person name="Adriaenssens E.M."/>
            <person name="Foster-Nyarko E."/>
            <person name="Jarju S."/>
            <person name="Secka A."/>
            <person name="Antonio M."/>
            <person name="Oren A."/>
            <person name="Chaudhuri R.R."/>
            <person name="La Ragione R."/>
            <person name="Hildebrand F."/>
            <person name="Pallen M.J."/>
        </authorList>
    </citation>
    <scope>NUCLEOTIDE SEQUENCE</scope>
    <source>
        <strain evidence="9">MalCec1-1739</strain>
    </source>
</reference>
<keyword evidence="9" id="KW-0378">Hydrolase</keyword>
<sequence length="836" mass="93145">MVTDFSQQISQLLIFSKEEAARLHSRYVTTEHLALGLMRDAGYKACLILQALGAQLDVLRDEIEKFVENTSDPSFMAVSDIALTQSSTNVLRGSLQEAQRTGAASADTEHLLLSILNANNSFTSDILKRMGITYDKVKDMVQEESEDKEDVEMSFGGDDEQTDAPAYDKTARRDTGKSATPALDQFCTDLTTLADQGGLDPVVGRDREIMRVSQILSRRKKNNPVLIGEPGVGKSAIVEGLAIRIREHNVSHVLFNKRILSLDLASVVAGTKYRGQFEERIKNIIQELKANRDIILFIDELHTIVGSGSAAGSMDAANMLKPALARGEFQCIGATTNEEYRKIIEKDGALDRRFQKVVVDEPSADETLTILTNIKDKYEDFHNVTYTPDAIKACVELSQRYVSGRAFPDKAIDVLDEAGARAHTANVTLPDGIRRMEDEIDSLKRDKQAAIDKQDFETAANIRDKEKRMQIELLEARKDWEHELKENRQTIDTDTIEAIVSDMTGIPVQRLAKSEKERLIGMAKALKAKVIGQDNAIDTICRSIIRNRVGINNTGKPIGVFLFLGPTGVGKTYLVKQLAEFMFGDSNALIRIDMSEYTEKYNVSRLVGAPPGYVGYEEGGQLTEQVRKHPYSIILLDEIEKAHSEVYNILLQIMDEGRLTDSYGRTVDFKNTIIIMTSNIGSRQLKDFPQRIGFNNTGGSDKAYAESVMTKALDKTFSPEFINRVDETVTFDPLSRDSLRTIVRLEIDKLAARIAHLGHTLLADESVTAYVIDHGYNPQFGARPLRRCIQDNLEDAISQQLLTADDRHYDIHVTARADGSCLDVTLEPKGEVTARQ</sequence>
<evidence type="ECO:0000256" key="3">
    <source>
        <dbReference type="ARBA" id="ARBA00022840"/>
    </source>
</evidence>
<evidence type="ECO:0000256" key="2">
    <source>
        <dbReference type="ARBA" id="ARBA00022741"/>
    </source>
</evidence>
<keyword evidence="9" id="KW-0645">Protease</keyword>
<dbReference type="PROSITE" id="PS51903">
    <property type="entry name" value="CLP_R"/>
    <property type="match status" value="1"/>
</dbReference>
<dbReference type="Gene3D" id="3.40.50.300">
    <property type="entry name" value="P-loop containing nucleotide triphosphate hydrolases"/>
    <property type="match status" value="2"/>
</dbReference>
<dbReference type="InterPro" id="IPR004176">
    <property type="entry name" value="Clp_R_N"/>
</dbReference>
<feature type="domain" description="Clp R" evidence="8">
    <location>
        <begin position="2"/>
        <end position="147"/>
    </location>
</feature>
<keyword evidence="2" id="KW-0547">Nucleotide-binding</keyword>
<accession>A0A9D2UHS0</accession>
<evidence type="ECO:0000256" key="5">
    <source>
        <dbReference type="PROSITE-ProRule" id="PRU01251"/>
    </source>
</evidence>
<proteinExistence type="predicted"/>
<feature type="compositionally biased region" description="Acidic residues" evidence="6">
    <location>
        <begin position="143"/>
        <end position="162"/>
    </location>
</feature>
<gene>
    <name evidence="9" type="ORF">IAA93_02440</name>
</gene>
<evidence type="ECO:0000259" key="8">
    <source>
        <dbReference type="PROSITE" id="PS51903"/>
    </source>
</evidence>
<dbReference type="InterPro" id="IPR001270">
    <property type="entry name" value="ClpA/B"/>
</dbReference>
<evidence type="ECO:0000313" key="10">
    <source>
        <dbReference type="Proteomes" id="UP000787625"/>
    </source>
</evidence>
<dbReference type="PROSITE" id="PS00870">
    <property type="entry name" value="CLPAB_1"/>
    <property type="match status" value="1"/>
</dbReference>
<dbReference type="Gene3D" id="1.10.1780.10">
    <property type="entry name" value="Clp, N-terminal domain"/>
    <property type="match status" value="1"/>
</dbReference>
<dbReference type="GO" id="GO:0005737">
    <property type="term" value="C:cytoplasm"/>
    <property type="evidence" value="ECO:0007669"/>
    <property type="project" value="TreeGrafter"/>
</dbReference>
<dbReference type="Gene3D" id="4.10.860.10">
    <property type="entry name" value="UVR domain"/>
    <property type="match status" value="1"/>
</dbReference>
<dbReference type="SMART" id="SM00382">
    <property type="entry name" value="AAA"/>
    <property type="match status" value="2"/>
</dbReference>
<dbReference type="AlphaFoldDB" id="A0A9D2UHS0"/>
<dbReference type="PROSITE" id="PS50151">
    <property type="entry name" value="UVR"/>
    <property type="match status" value="1"/>
</dbReference>
<dbReference type="InterPro" id="IPR018368">
    <property type="entry name" value="ClpA/B_CS1"/>
</dbReference>
<dbReference type="InterPro" id="IPR041546">
    <property type="entry name" value="ClpA/ClpB_AAA_lid"/>
</dbReference>
<dbReference type="Pfam" id="PF00004">
    <property type="entry name" value="AAA"/>
    <property type="match status" value="1"/>
</dbReference>
<dbReference type="GO" id="GO:0005524">
    <property type="term" value="F:ATP binding"/>
    <property type="evidence" value="ECO:0007669"/>
    <property type="project" value="UniProtKB-KW"/>
</dbReference>
<dbReference type="FunFam" id="3.40.50.300:FF:000010">
    <property type="entry name" value="Chaperone clpB 1, putative"/>
    <property type="match status" value="1"/>
</dbReference>
<evidence type="ECO:0000256" key="6">
    <source>
        <dbReference type="SAM" id="MobiDB-lite"/>
    </source>
</evidence>
<evidence type="ECO:0000256" key="4">
    <source>
        <dbReference type="ARBA" id="ARBA00023186"/>
    </source>
</evidence>
<keyword evidence="3 9" id="KW-0067">ATP-binding</keyword>
<dbReference type="Gene3D" id="1.10.8.60">
    <property type="match status" value="2"/>
</dbReference>
<dbReference type="Pfam" id="PF17871">
    <property type="entry name" value="AAA_lid_9"/>
    <property type="match status" value="1"/>
</dbReference>
<feature type="domain" description="UVR" evidence="7">
    <location>
        <begin position="437"/>
        <end position="472"/>
    </location>
</feature>
<protein>
    <submittedName>
        <fullName evidence="9">ATP-dependent Clp protease ATP-binding subunit</fullName>
    </submittedName>
</protein>
<evidence type="ECO:0000313" key="9">
    <source>
        <dbReference type="EMBL" id="HJD52574.1"/>
    </source>
</evidence>
<dbReference type="InterPro" id="IPR003959">
    <property type="entry name" value="ATPase_AAA_core"/>
</dbReference>
<dbReference type="InterPro" id="IPR003593">
    <property type="entry name" value="AAA+_ATPase"/>
</dbReference>
<dbReference type="Pfam" id="PF02861">
    <property type="entry name" value="Clp_N"/>
    <property type="match status" value="1"/>
</dbReference>
<dbReference type="InterPro" id="IPR019489">
    <property type="entry name" value="Clp_ATPase_C"/>
</dbReference>
<dbReference type="GO" id="GO:0034605">
    <property type="term" value="P:cellular response to heat"/>
    <property type="evidence" value="ECO:0007669"/>
    <property type="project" value="TreeGrafter"/>
</dbReference>
<keyword evidence="1 5" id="KW-0677">Repeat</keyword>
<reference evidence="9" key="2">
    <citation type="submission" date="2021-04" db="EMBL/GenBank/DDBJ databases">
        <authorList>
            <person name="Gilroy R."/>
        </authorList>
    </citation>
    <scope>NUCLEOTIDE SEQUENCE</scope>
    <source>
        <strain evidence="9">MalCec1-1739</strain>
    </source>
</reference>
<feature type="region of interest" description="Disordered" evidence="6">
    <location>
        <begin position="143"/>
        <end position="177"/>
    </location>
</feature>
<dbReference type="GO" id="GO:0016887">
    <property type="term" value="F:ATP hydrolysis activity"/>
    <property type="evidence" value="ECO:0007669"/>
    <property type="project" value="InterPro"/>
</dbReference>
<name>A0A9D2UHS0_9BACT</name>
<dbReference type="InterPro" id="IPR050130">
    <property type="entry name" value="ClpA_ClpB"/>
</dbReference>
<dbReference type="FunFam" id="3.40.50.300:FF:000025">
    <property type="entry name" value="ATP-dependent Clp protease subunit"/>
    <property type="match status" value="1"/>
</dbReference>
<dbReference type="PANTHER" id="PTHR11638:SF18">
    <property type="entry name" value="HEAT SHOCK PROTEIN 104"/>
    <property type="match status" value="1"/>
</dbReference>
<dbReference type="InterPro" id="IPR027417">
    <property type="entry name" value="P-loop_NTPase"/>
</dbReference>
<evidence type="ECO:0000259" key="7">
    <source>
        <dbReference type="PROSITE" id="PS50151"/>
    </source>
</evidence>
<dbReference type="GO" id="GO:0006508">
    <property type="term" value="P:proteolysis"/>
    <property type="evidence" value="ECO:0007669"/>
    <property type="project" value="UniProtKB-KW"/>
</dbReference>